<evidence type="ECO:0000313" key="2">
    <source>
        <dbReference type="EMBL" id="KAK8921113.1"/>
    </source>
</evidence>
<protein>
    <recommendedName>
        <fullName evidence="1">Phytocyanin domain-containing protein</fullName>
    </recommendedName>
</protein>
<dbReference type="Proteomes" id="UP001418222">
    <property type="component" value="Unassembled WGS sequence"/>
</dbReference>
<dbReference type="PANTHER" id="PTHR33021:SF193">
    <property type="entry name" value="OS06G0218600 PROTEIN"/>
    <property type="match status" value="1"/>
</dbReference>
<accession>A0AAP0FWT0</accession>
<organism evidence="2 3">
    <name type="scientific">Platanthera zijinensis</name>
    <dbReference type="NCBI Taxonomy" id="2320716"/>
    <lineage>
        <taxon>Eukaryota</taxon>
        <taxon>Viridiplantae</taxon>
        <taxon>Streptophyta</taxon>
        <taxon>Embryophyta</taxon>
        <taxon>Tracheophyta</taxon>
        <taxon>Spermatophyta</taxon>
        <taxon>Magnoliopsida</taxon>
        <taxon>Liliopsida</taxon>
        <taxon>Asparagales</taxon>
        <taxon>Orchidaceae</taxon>
        <taxon>Orchidoideae</taxon>
        <taxon>Orchideae</taxon>
        <taxon>Orchidinae</taxon>
        <taxon>Platanthera</taxon>
    </lineage>
</organism>
<gene>
    <name evidence="2" type="ORF">KSP39_PZI020582</name>
</gene>
<dbReference type="InterPro" id="IPR008972">
    <property type="entry name" value="Cupredoxin"/>
</dbReference>
<dbReference type="AlphaFoldDB" id="A0AAP0FWT0"/>
<dbReference type="Gene3D" id="2.60.40.420">
    <property type="entry name" value="Cupredoxins - blue copper proteins"/>
    <property type="match status" value="1"/>
</dbReference>
<feature type="domain" description="Phytocyanin" evidence="1">
    <location>
        <begin position="1"/>
        <end position="69"/>
    </location>
</feature>
<dbReference type="InterPro" id="IPR039391">
    <property type="entry name" value="Phytocyanin-like"/>
</dbReference>
<dbReference type="SUPFAM" id="SSF49503">
    <property type="entry name" value="Cupredoxins"/>
    <property type="match status" value="1"/>
</dbReference>
<dbReference type="PANTHER" id="PTHR33021">
    <property type="entry name" value="BLUE COPPER PROTEIN"/>
    <property type="match status" value="1"/>
</dbReference>
<name>A0AAP0FWT0_9ASPA</name>
<keyword evidence="3" id="KW-1185">Reference proteome</keyword>
<dbReference type="EMBL" id="JBBWWQ010000018">
    <property type="protein sequence ID" value="KAK8921113.1"/>
    <property type="molecule type" value="Genomic_DNA"/>
</dbReference>
<dbReference type="PROSITE" id="PS51485">
    <property type="entry name" value="PHYTOCYANIN"/>
    <property type="match status" value="1"/>
</dbReference>
<reference evidence="2 3" key="1">
    <citation type="journal article" date="2022" name="Nat. Plants">
        <title>Genomes of leafy and leafless Platanthera orchids illuminate the evolution of mycoheterotrophy.</title>
        <authorList>
            <person name="Li M.H."/>
            <person name="Liu K.W."/>
            <person name="Li Z."/>
            <person name="Lu H.C."/>
            <person name="Ye Q.L."/>
            <person name="Zhang D."/>
            <person name="Wang J.Y."/>
            <person name="Li Y.F."/>
            <person name="Zhong Z.M."/>
            <person name="Liu X."/>
            <person name="Yu X."/>
            <person name="Liu D.K."/>
            <person name="Tu X.D."/>
            <person name="Liu B."/>
            <person name="Hao Y."/>
            <person name="Liao X.Y."/>
            <person name="Jiang Y.T."/>
            <person name="Sun W.H."/>
            <person name="Chen J."/>
            <person name="Chen Y.Q."/>
            <person name="Ai Y."/>
            <person name="Zhai J.W."/>
            <person name="Wu S.S."/>
            <person name="Zhou Z."/>
            <person name="Hsiao Y.Y."/>
            <person name="Wu W.L."/>
            <person name="Chen Y.Y."/>
            <person name="Lin Y.F."/>
            <person name="Hsu J.L."/>
            <person name="Li C.Y."/>
            <person name="Wang Z.W."/>
            <person name="Zhao X."/>
            <person name="Zhong W.Y."/>
            <person name="Ma X.K."/>
            <person name="Ma L."/>
            <person name="Huang J."/>
            <person name="Chen G.Z."/>
            <person name="Huang M.Z."/>
            <person name="Huang L."/>
            <person name="Peng D.H."/>
            <person name="Luo Y.B."/>
            <person name="Zou S.Q."/>
            <person name="Chen S.P."/>
            <person name="Lan S."/>
            <person name="Tsai W.C."/>
            <person name="Van de Peer Y."/>
            <person name="Liu Z.J."/>
        </authorList>
    </citation>
    <scope>NUCLEOTIDE SEQUENCE [LARGE SCALE GENOMIC DNA]</scope>
    <source>
        <strain evidence="2">Lor287</strain>
    </source>
</reference>
<comment type="caution">
    <text evidence="2">The sequence shown here is derived from an EMBL/GenBank/DDBJ whole genome shotgun (WGS) entry which is preliminary data.</text>
</comment>
<sequence>MAVFRYIPGEHNVIRVDADGYNTCTVPANPEVHSSGLDFIALNPGENYFICGFAGHCSDEGMRIAVTTG</sequence>
<evidence type="ECO:0000313" key="3">
    <source>
        <dbReference type="Proteomes" id="UP001418222"/>
    </source>
</evidence>
<dbReference type="InterPro" id="IPR003245">
    <property type="entry name" value="Phytocyanin_dom"/>
</dbReference>
<dbReference type="GO" id="GO:0009055">
    <property type="term" value="F:electron transfer activity"/>
    <property type="evidence" value="ECO:0007669"/>
    <property type="project" value="InterPro"/>
</dbReference>
<dbReference type="GO" id="GO:0005886">
    <property type="term" value="C:plasma membrane"/>
    <property type="evidence" value="ECO:0007669"/>
    <property type="project" value="TreeGrafter"/>
</dbReference>
<evidence type="ECO:0000259" key="1">
    <source>
        <dbReference type="PROSITE" id="PS51485"/>
    </source>
</evidence>
<dbReference type="Pfam" id="PF02298">
    <property type="entry name" value="Cu_bind_like"/>
    <property type="match status" value="1"/>
</dbReference>
<proteinExistence type="predicted"/>